<dbReference type="AlphaFoldDB" id="A0A438BUH2"/>
<organism evidence="1 3">
    <name type="scientific">Vitis vinifera</name>
    <name type="common">Grape</name>
    <dbReference type="NCBI Taxonomy" id="29760"/>
    <lineage>
        <taxon>Eukaryota</taxon>
        <taxon>Viridiplantae</taxon>
        <taxon>Streptophyta</taxon>
        <taxon>Embryophyta</taxon>
        <taxon>Tracheophyta</taxon>
        <taxon>Spermatophyta</taxon>
        <taxon>Magnoliopsida</taxon>
        <taxon>eudicotyledons</taxon>
        <taxon>Gunneridae</taxon>
        <taxon>Pentapetalae</taxon>
        <taxon>rosids</taxon>
        <taxon>Vitales</taxon>
        <taxon>Vitaceae</taxon>
        <taxon>Viteae</taxon>
        <taxon>Vitis</taxon>
    </lineage>
</organism>
<name>A0A438BUH2_VITVI</name>
<dbReference type="InterPro" id="IPR026314">
    <property type="entry name" value="YLP_motif_con_p1"/>
</dbReference>
<evidence type="ECO:0000313" key="3">
    <source>
        <dbReference type="Proteomes" id="UP000288805"/>
    </source>
</evidence>
<dbReference type="Proteomes" id="UP000288805">
    <property type="component" value="Unassembled WGS sequence"/>
</dbReference>
<dbReference type="EMBL" id="QGNW01002614">
    <property type="protein sequence ID" value="RVW14624.1"/>
    <property type="molecule type" value="Genomic_DNA"/>
</dbReference>
<dbReference type="PANTHER" id="PTHR13413">
    <property type="entry name" value="YLP MOTIF CONTAINING PROTEIN NUCLEAR PROTEIN ZAP"/>
    <property type="match status" value="1"/>
</dbReference>
<comment type="caution">
    <text evidence="1">The sequence shown here is derived from an EMBL/GenBank/DDBJ whole genome shotgun (WGS) entry which is preliminary data.</text>
</comment>
<gene>
    <name evidence="2" type="ORF">CK203_031064</name>
    <name evidence="1" type="ORF">CK203_085481</name>
</gene>
<dbReference type="PANTHER" id="PTHR13413:SF0">
    <property type="entry name" value="YLP MOTIF-CONTAINING PROTEIN 1"/>
    <property type="match status" value="1"/>
</dbReference>
<dbReference type="GO" id="GO:0005634">
    <property type="term" value="C:nucleus"/>
    <property type="evidence" value="ECO:0007669"/>
    <property type="project" value="InterPro"/>
</dbReference>
<proteinExistence type="predicted"/>
<sequence length="33" mass="3776">MSLQQAYRASMLKAFKKTLEEGVFTFIIVLIVV</sequence>
<dbReference type="EMBL" id="QGNW01000154">
    <property type="protein sequence ID" value="RVW90447.1"/>
    <property type="molecule type" value="Genomic_DNA"/>
</dbReference>
<protein>
    <submittedName>
        <fullName evidence="1">Uncharacterized protein</fullName>
    </submittedName>
</protein>
<accession>A0A438BUH2</accession>
<reference evidence="1 3" key="1">
    <citation type="journal article" date="2018" name="PLoS Genet.">
        <title>Population sequencing reveals clonal diversity and ancestral inbreeding in the grapevine cultivar Chardonnay.</title>
        <authorList>
            <person name="Roach M.J."/>
            <person name="Johnson D.L."/>
            <person name="Bohlmann J."/>
            <person name="van Vuuren H.J."/>
            <person name="Jones S.J."/>
            <person name="Pretorius I.S."/>
            <person name="Schmidt S.A."/>
            <person name="Borneman A.R."/>
        </authorList>
    </citation>
    <scope>NUCLEOTIDE SEQUENCE [LARGE SCALE GENOMIC DNA]</scope>
    <source>
        <strain evidence="3">cv. Chardonnay</strain>
        <strain evidence="1">I10V1</strain>
        <tissue evidence="1">Leaf</tissue>
    </source>
</reference>
<evidence type="ECO:0000313" key="1">
    <source>
        <dbReference type="EMBL" id="RVW14624.1"/>
    </source>
</evidence>
<evidence type="ECO:0000313" key="2">
    <source>
        <dbReference type="EMBL" id="RVW90447.1"/>
    </source>
</evidence>